<proteinExistence type="predicted"/>
<dbReference type="SUPFAM" id="SSF53474">
    <property type="entry name" value="alpha/beta-Hydrolases"/>
    <property type="match status" value="1"/>
</dbReference>
<dbReference type="EMBL" id="BARV01003128">
    <property type="protein sequence ID" value="GAH99750.1"/>
    <property type="molecule type" value="Genomic_DNA"/>
</dbReference>
<organism evidence="1">
    <name type="scientific">marine sediment metagenome</name>
    <dbReference type="NCBI Taxonomy" id="412755"/>
    <lineage>
        <taxon>unclassified sequences</taxon>
        <taxon>metagenomes</taxon>
        <taxon>ecological metagenomes</taxon>
    </lineage>
</organism>
<dbReference type="Gene3D" id="3.40.50.1820">
    <property type="entry name" value="alpha/beta hydrolase"/>
    <property type="match status" value="1"/>
</dbReference>
<dbReference type="InterPro" id="IPR029058">
    <property type="entry name" value="AB_hydrolase_fold"/>
</dbReference>
<name>X1L1H9_9ZZZZ</name>
<accession>X1L1H9</accession>
<sequence length="133" mass="15411">WMIRAILCAVPHRYFTKSFMYWLLEDLVQKDEASWVMVEEWVGDSFMATRCFKPKSMVNPTVLEDTELQSIKVPALYLVGENEKIYSAQEAVQRLNKVAPHIKTEVIPNAGHDLTIVQAEMVNRKVLEFLKQP</sequence>
<feature type="non-terminal residue" evidence="1">
    <location>
        <position position="1"/>
    </location>
</feature>
<evidence type="ECO:0008006" key="2">
    <source>
        <dbReference type="Google" id="ProtNLM"/>
    </source>
</evidence>
<dbReference type="AlphaFoldDB" id="X1L1H9"/>
<comment type="caution">
    <text evidence="1">The sequence shown here is derived from an EMBL/GenBank/DDBJ whole genome shotgun (WGS) entry which is preliminary data.</text>
</comment>
<protein>
    <recommendedName>
        <fullName evidence="2">AB hydrolase-1 domain-containing protein</fullName>
    </recommendedName>
</protein>
<gene>
    <name evidence="1" type="ORF">S06H3_07652</name>
</gene>
<reference evidence="1" key="1">
    <citation type="journal article" date="2014" name="Front. Microbiol.">
        <title>High frequency of phylogenetically diverse reductive dehalogenase-homologous genes in deep subseafloor sedimentary metagenomes.</title>
        <authorList>
            <person name="Kawai M."/>
            <person name="Futagami T."/>
            <person name="Toyoda A."/>
            <person name="Takaki Y."/>
            <person name="Nishi S."/>
            <person name="Hori S."/>
            <person name="Arai W."/>
            <person name="Tsubouchi T."/>
            <person name="Morono Y."/>
            <person name="Uchiyama I."/>
            <person name="Ito T."/>
            <person name="Fujiyama A."/>
            <person name="Inagaki F."/>
            <person name="Takami H."/>
        </authorList>
    </citation>
    <scope>NUCLEOTIDE SEQUENCE</scope>
    <source>
        <strain evidence="1">Expedition CK06-06</strain>
    </source>
</reference>
<evidence type="ECO:0000313" key="1">
    <source>
        <dbReference type="EMBL" id="GAH99750.1"/>
    </source>
</evidence>